<dbReference type="eggNOG" id="ENOG502S8NQ">
    <property type="taxonomic scope" value="Eukaryota"/>
</dbReference>
<organism evidence="4">
    <name type="scientific">Arthroderma gypseum (strain ATCC MYA-4604 / CBS 118893)</name>
    <name type="common">Microsporum gypseum</name>
    <dbReference type="NCBI Taxonomy" id="535722"/>
    <lineage>
        <taxon>Eukaryota</taxon>
        <taxon>Fungi</taxon>
        <taxon>Dikarya</taxon>
        <taxon>Ascomycota</taxon>
        <taxon>Pezizomycotina</taxon>
        <taxon>Eurotiomycetes</taxon>
        <taxon>Eurotiomycetidae</taxon>
        <taxon>Onygenales</taxon>
        <taxon>Arthrodermataceae</taxon>
        <taxon>Nannizzia</taxon>
    </lineage>
</organism>
<feature type="domain" description="VOC" evidence="2">
    <location>
        <begin position="2"/>
        <end position="122"/>
    </location>
</feature>
<feature type="compositionally biased region" description="Basic residues" evidence="1">
    <location>
        <begin position="630"/>
        <end position="639"/>
    </location>
</feature>
<proteinExistence type="predicted"/>
<feature type="compositionally biased region" description="Low complexity" evidence="1">
    <location>
        <begin position="185"/>
        <end position="204"/>
    </location>
</feature>
<evidence type="ECO:0000313" key="3">
    <source>
        <dbReference type="EMBL" id="EFR02611.1"/>
    </source>
</evidence>
<feature type="compositionally biased region" description="Pro residues" evidence="1">
    <location>
        <begin position="205"/>
        <end position="219"/>
    </location>
</feature>
<evidence type="ECO:0000313" key="4">
    <source>
        <dbReference type="Proteomes" id="UP000002669"/>
    </source>
</evidence>
<dbReference type="STRING" id="535722.E4UWX2"/>
<accession>E4UWX2</accession>
<dbReference type="CDD" id="cd07262">
    <property type="entry name" value="VOC_like"/>
    <property type="match status" value="1"/>
</dbReference>
<dbReference type="VEuPathDB" id="FungiDB:MGYG_05608"/>
<gene>
    <name evidence="3" type="ORF">MGYG_05608</name>
</gene>
<dbReference type="OMA" id="MVKGDSQ"/>
<feature type="region of interest" description="Disordered" evidence="1">
    <location>
        <begin position="534"/>
        <end position="599"/>
    </location>
</feature>
<keyword evidence="4" id="KW-1185">Reference proteome</keyword>
<dbReference type="InParanoid" id="E4UWX2"/>
<dbReference type="AlphaFoldDB" id="E4UWX2"/>
<dbReference type="Proteomes" id="UP000002669">
    <property type="component" value="Unassembled WGS sequence"/>
</dbReference>
<dbReference type="InterPro" id="IPR037523">
    <property type="entry name" value="VOC_core"/>
</dbReference>
<name>E4UWX2_ARTGP</name>
<feature type="region of interest" description="Disordered" evidence="1">
    <location>
        <begin position="425"/>
        <end position="504"/>
    </location>
</feature>
<feature type="region of interest" description="Disordered" evidence="1">
    <location>
        <begin position="293"/>
        <end position="327"/>
    </location>
</feature>
<feature type="compositionally biased region" description="Low complexity" evidence="1">
    <location>
        <begin position="435"/>
        <end position="449"/>
    </location>
</feature>
<evidence type="ECO:0000256" key="1">
    <source>
        <dbReference type="SAM" id="MobiDB-lite"/>
    </source>
</evidence>
<dbReference type="Gene3D" id="3.10.180.10">
    <property type="entry name" value="2,3-Dihydroxybiphenyl 1,2-Dioxygenase, domain 1"/>
    <property type="match status" value="1"/>
</dbReference>
<reference evidence="4" key="1">
    <citation type="journal article" date="2012" name="MBio">
        <title>Comparative genome analysis of Trichophyton rubrum and related dermatophytes reveals candidate genes involved in infection.</title>
        <authorList>
            <person name="Martinez D.A."/>
            <person name="Oliver B.G."/>
            <person name="Graeser Y."/>
            <person name="Goldberg J.M."/>
            <person name="Li W."/>
            <person name="Martinez-Rossi N.M."/>
            <person name="Monod M."/>
            <person name="Shelest E."/>
            <person name="Barton R.C."/>
            <person name="Birch E."/>
            <person name="Brakhage A.A."/>
            <person name="Chen Z."/>
            <person name="Gurr S.J."/>
            <person name="Heiman D."/>
            <person name="Heitman J."/>
            <person name="Kosti I."/>
            <person name="Rossi A."/>
            <person name="Saif S."/>
            <person name="Samalova M."/>
            <person name="Saunders C.W."/>
            <person name="Shea T."/>
            <person name="Summerbell R.C."/>
            <person name="Xu J."/>
            <person name="Young S."/>
            <person name="Zeng Q."/>
            <person name="Birren B.W."/>
            <person name="Cuomo C.A."/>
            <person name="White T.C."/>
        </authorList>
    </citation>
    <scope>NUCLEOTIDE SEQUENCE [LARGE SCALE GENOMIC DNA]</scope>
    <source>
        <strain evidence="4">ATCC MYA-4604 / CBS 118893</strain>
    </source>
</reference>
<dbReference type="SUPFAM" id="SSF54593">
    <property type="entry name" value="Glyoxalase/Bleomycin resistance protein/Dihydroxybiphenyl dioxygenase"/>
    <property type="match status" value="1"/>
</dbReference>
<feature type="compositionally biased region" description="Basic residues" evidence="1">
    <location>
        <begin position="550"/>
        <end position="570"/>
    </location>
</feature>
<feature type="region of interest" description="Disordered" evidence="1">
    <location>
        <begin position="621"/>
        <end position="683"/>
    </location>
</feature>
<dbReference type="OrthoDB" id="10249419at2759"/>
<dbReference type="PROSITE" id="PS51819">
    <property type="entry name" value="VOC"/>
    <property type="match status" value="1"/>
</dbReference>
<feature type="compositionally biased region" description="Polar residues" evidence="1">
    <location>
        <begin position="645"/>
        <end position="654"/>
    </location>
</feature>
<sequence length="683" mass="71869">MPVSHLTLTVSNLPTSTSFFLSCLQPLGYCFMGRHENSVGFGTEPGKPADFWIAEERPGVPVGAAHIAFPAPSRDAVSAFFIAALKAGGKIHGEPCVRDAERGYFSAAVIDFDGNSIEAVYRNDAPSVAPSRKGSVVNDKALTVVDNASVVSKHSTAKSRAMTVAPAKSEVSVAKSRAMTVAPKSEVSSASTARRSSAKSVMAPVPAPAPAPVHVPQPQPHQLTRRESSTTTTNVHYIVTKEKSGDNLAGAKAVVGTLLGAAAGAALAYAMVKGDSQSQKETITPVTTTRYIEAPQSSPSAAGGGGAYRSIEPGQQQGQLEDGYARSTASKNPWASTVFEGLEQTSRILEQAKSFTGTAAAAGFLPGTPGSASGSERRPSDGSMYSGASGDLEIRAIEGVPGMAEDSRSSYSRVYPQYQPSPSFVSSFHGERGDAGSACSSGSCSSQRRSSYDHSPQHYAKSVASSQASGSTVKAKSTKAKSSYSSHSSHHSKHSSSSKNNDRSMRTIEEDYGYDFEPVADSVHSVHSVHSARNIPLPAGSTTTVSKLSIRSKHSHHSSHSKHSHHHHDNHAHDHDRRSSASSSHRSHAHQIPLPPSVAGGSALYLEDMIDADSHVTPRPIFEASSTTSKKSKHKRSKSSSRSSQATGHSSSARSKFDEPVLPSDSVSQVGSCVSKRSSKSRR</sequence>
<dbReference type="InterPro" id="IPR029068">
    <property type="entry name" value="Glyas_Bleomycin-R_OHBP_Dase"/>
</dbReference>
<feature type="region of interest" description="Disordered" evidence="1">
    <location>
        <begin position="182"/>
        <end position="233"/>
    </location>
</feature>
<dbReference type="EMBL" id="DS989825">
    <property type="protein sequence ID" value="EFR02611.1"/>
    <property type="molecule type" value="Genomic_DNA"/>
</dbReference>
<dbReference type="PANTHER" id="PTHR35006">
    <property type="entry name" value="GLYOXALASE FAMILY PROTEIN (AFU_ORTHOLOGUE AFUA_5G14830)"/>
    <property type="match status" value="1"/>
</dbReference>
<dbReference type="PANTHER" id="PTHR35006:SF3">
    <property type="entry name" value="GLYOXALASE FAMILY PROTEIN (AFU_ORTHOLOGUE AFUA_3G06020)"/>
    <property type="match status" value="1"/>
</dbReference>
<evidence type="ECO:0000259" key="2">
    <source>
        <dbReference type="PROSITE" id="PS51819"/>
    </source>
</evidence>
<feature type="region of interest" description="Disordered" evidence="1">
    <location>
        <begin position="361"/>
        <end position="390"/>
    </location>
</feature>
<feature type="compositionally biased region" description="Low complexity" evidence="1">
    <location>
        <begin position="469"/>
        <end position="487"/>
    </location>
</feature>
<protein>
    <submittedName>
        <fullName evidence="3">Glyoxalase</fullName>
    </submittedName>
</protein>
<dbReference type="HOGENOM" id="CLU_018312_0_0_1"/>
<dbReference type="GeneID" id="10028299"/>
<dbReference type="RefSeq" id="XP_003173022.1">
    <property type="nucleotide sequence ID" value="XM_003172974.1"/>
</dbReference>